<feature type="region of interest" description="Disordered" evidence="1">
    <location>
        <begin position="368"/>
        <end position="401"/>
    </location>
</feature>
<evidence type="ECO:0000259" key="2">
    <source>
        <dbReference type="Pfam" id="PF20150"/>
    </source>
</evidence>
<name>A0A8H7TDS3_9HELO</name>
<gene>
    <name evidence="3" type="ORF">IFR04_009902</name>
</gene>
<dbReference type="InterPro" id="IPR045518">
    <property type="entry name" value="2EXR"/>
</dbReference>
<sequence>MSTSTSTRAIAPAPAPIQKVVVPFTRSTPTPIRKLILSSSFSSSSLPSPPLTAVPTIPKEFHLFPKLPLEIRLRIYTYSLPPPRLIPLVYIPPSITSTFSHPYPAQQQQQQPQQQQYQQNQQNQYQNPQNQPKYLPPPPPTPHATPRITPSHILSPSCPSSLRSLPALLHTTQESRRHIQTIYLPRLPLCGLSPCLNKIQSPYRPSHDILYFPSLPLSPHSYLSHNSNPIPGSHTHTQPFNASASFTNFATIHTLATPISLTFVQRLAVSEDVFLEVEKRRWGKMRQRAMMDLGGMVFGGSEKSSNVLSSTRAGREGKCGIDAITLSNLSEFWDVVRRKFSGVEEVWIVGEGMEERVLEGDVDDCKGNPWGRSFDERSRERRSGDGNGNGNDNGNGNANGTMMTRERRMSFESKIERAVSQLAQETGWKAPKWRYLGREDEEELSYSRFEFVEADSFPGVQKRKWQQISHDTTVAQEYDHRNKVRREEVC</sequence>
<feature type="compositionally biased region" description="Pro residues" evidence="1">
    <location>
        <begin position="134"/>
        <end position="143"/>
    </location>
</feature>
<reference evidence="3" key="1">
    <citation type="submission" date="2021-02" db="EMBL/GenBank/DDBJ databases">
        <title>Genome sequence Cadophora malorum strain M34.</title>
        <authorList>
            <person name="Stefanovic E."/>
            <person name="Vu D."/>
            <person name="Scully C."/>
            <person name="Dijksterhuis J."/>
            <person name="Roader J."/>
            <person name="Houbraken J."/>
        </authorList>
    </citation>
    <scope>NUCLEOTIDE SEQUENCE</scope>
    <source>
        <strain evidence="3">M34</strain>
    </source>
</reference>
<evidence type="ECO:0000313" key="4">
    <source>
        <dbReference type="Proteomes" id="UP000664132"/>
    </source>
</evidence>
<keyword evidence="4" id="KW-1185">Reference proteome</keyword>
<feature type="region of interest" description="Disordered" evidence="1">
    <location>
        <begin position="100"/>
        <end position="153"/>
    </location>
</feature>
<organism evidence="3 4">
    <name type="scientific">Cadophora malorum</name>
    <dbReference type="NCBI Taxonomy" id="108018"/>
    <lineage>
        <taxon>Eukaryota</taxon>
        <taxon>Fungi</taxon>
        <taxon>Dikarya</taxon>
        <taxon>Ascomycota</taxon>
        <taxon>Pezizomycotina</taxon>
        <taxon>Leotiomycetes</taxon>
        <taxon>Helotiales</taxon>
        <taxon>Ploettnerulaceae</taxon>
        <taxon>Cadophora</taxon>
    </lineage>
</organism>
<feature type="compositionally biased region" description="Basic and acidic residues" evidence="1">
    <location>
        <begin position="373"/>
        <end position="384"/>
    </location>
</feature>
<dbReference type="EMBL" id="JAFJYH010000169">
    <property type="protein sequence ID" value="KAG4416958.1"/>
    <property type="molecule type" value="Genomic_DNA"/>
</dbReference>
<comment type="caution">
    <text evidence="3">The sequence shown here is derived from an EMBL/GenBank/DDBJ whole genome shotgun (WGS) entry which is preliminary data.</text>
</comment>
<evidence type="ECO:0000256" key="1">
    <source>
        <dbReference type="SAM" id="MobiDB-lite"/>
    </source>
</evidence>
<dbReference type="Pfam" id="PF20150">
    <property type="entry name" value="2EXR"/>
    <property type="match status" value="1"/>
</dbReference>
<accession>A0A8H7TDS3</accession>
<dbReference type="AlphaFoldDB" id="A0A8H7TDS3"/>
<evidence type="ECO:0000313" key="3">
    <source>
        <dbReference type="EMBL" id="KAG4416958.1"/>
    </source>
</evidence>
<feature type="domain" description="2EXR" evidence="2">
    <location>
        <begin position="61"/>
        <end position="180"/>
    </location>
</feature>
<dbReference type="Proteomes" id="UP000664132">
    <property type="component" value="Unassembled WGS sequence"/>
</dbReference>
<proteinExistence type="predicted"/>
<feature type="compositionally biased region" description="Low complexity" evidence="1">
    <location>
        <begin position="102"/>
        <end position="133"/>
    </location>
</feature>
<protein>
    <recommendedName>
        <fullName evidence="2">2EXR domain-containing protein</fullName>
    </recommendedName>
</protein>
<dbReference type="OrthoDB" id="3557569at2759"/>